<keyword evidence="2" id="KW-1185">Reference proteome</keyword>
<dbReference type="AlphaFoldDB" id="A0A840C804"/>
<protein>
    <submittedName>
        <fullName evidence="1">LPS sulfotransferase NodH</fullName>
    </submittedName>
</protein>
<dbReference type="RefSeq" id="WP_054537589.1">
    <property type="nucleotide sequence ID" value="NZ_JACIEQ010000001.1"/>
</dbReference>
<proteinExistence type="predicted"/>
<evidence type="ECO:0000313" key="2">
    <source>
        <dbReference type="Proteomes" id="UP000585681"/>
    </source>
</evidence>
<name>A0A840C804_9RHOB</name>
<dbReference type="Proteomes" id="UP000585681">
    <property type="component" value="Unassembled WGS sequence"/>
</dbReference>
<accession>A0A840C804</accession>
<evidence type="ECO:0000313" key="1">
    <source>
        <dbReference type="EMBL" id="MBB4021555.1"/>
    </source>
</evidence>
<dbReference type="SUPFAM" id="SSF52540">
    <property type="entry name" value="P-loop containing nucleoside triphosphate hydrolases"/>
    <property type="match status" value="1"/>
</dbReference>
<keyword evidence="1" id="KW-0808">Transferase</keyword>
<organism evidence="1 2">
    <name type="scientific">Actibacterium naphthalenivorans</name>
    <dbReference type="NCBI Taxonomy" id="1614693"/>
    <lineage>
        <taxon>Bacteria</taxon>
        <taxon>Pseudomonadati</taxon>
        <taxon>Pseudomonadota</taxon>
        <taxon>Alphaproteobacteria</taxon>
        <taxon>Rhodobacterales</taxon>
        <taxon>Roseobacteraceae</taxon>
        <taxon>Actibacterium</taxon>
    </lineage>
</organism>
<dbReference type="GO" id="GO:0016740">
    <property type="term" value="F:transferase activity"/>
    <property type="evidence" value="ECO:0007669"/>
    <property type="project" value="UniProtKB-KW"/>
</dbReference>
<dbReference type="InterPro" id="IPR027417">
    <property type="entry name" value="P-loop_NTPase"/>
</dbReference>
<sequence length="485" mass="53783">MAGPFDYFVILAEMRTGSNFLEANVNAFDGLTCHGEAFNPSFIGHSGVTEMFGVTLVQREKDPFRLLSALVAQGGALPGFRFFHDHDPRILTHVLNDRRCAKVILTRNPLDSYVSLKIAAATGQWKLTDMRHQRTKRIRFDPAEFRDHLDRVQGFQKEILHSLQCSGQTGFYLAYEDLQDLAVLNGLARFLGVSETVDAVSDQLKKQNPAPLSDKVTNFAEMQDALAQLDRFDLSRTPNFEPRRGPSVPGYVAGAQVPLLFMPIQGGPVDAVEQWLAALDGAEHGALRRGFTQKTLRQWKRQRPGHRAFTVVTHPLERAHNTFCDRILRTGPGSFGEIRATLRKTYKLPLPTGGLEGYGPDAHRAAFLAFLQFLKGNLNGQTSIRVDPAWATQSSLMQGMAQFALPDMVVRAERLTEELAVLAAQVGLAPRGPLVGSAAHPVSLSTIYDHALEEAARDAYQRDYLSFGYGAWQPPVRPPERPASR</sequence>
<dbReference type="EMBL" id="JACIEQ010000001">
    <property type="protein sequence ID" value="MBB4021555.1"/>
    <property type="molecule type" value="Genomic_DNA"/>
</dbReference>
<gene>
    <name evidence="1" type="ORF">GGR17_001346</name>
</gene>
<comment type="caution">
    <text evidence="1">The sequence shown here is derived from an EMBL/GenBank/DDBJ whole genome shotgun (WGS) entry which is preliminary data.</text>
</comment>
<reference evidence="1" key="1">
    <citation type="submission" date="2020-08" db="EMBL/GenBank/DDBJ databases">
        <title>Genomic Encyclopedia of Type Strains, Phase IV (KMG-IV): sequencing the most valuable type-strain genomes for metagenomic binning, comparative biology and taxonomic classification.</title>
        <authorList>
            <person name="Goeker M."/>
        </authorList>
    </citation>
    <scope>NUCLEOTIDE SEQUENCE [LARGE SCALE GENOMIC DNA]</scope>
    <source>
        <strain evidence="1">DSM 105040</strain>
    </source>
</reference>
<dbReference type="Gene3D" id="3.40.50.300">
    <property type="entry name" value="P-loop containing nucleotide triphosphate hydrolases"/>
    <property type="match status" value="1"/>
</dbReference>